<reference evidence="12 13" key="1">
    <citation type="submission" date="2018-05" db="EMBL/GenBank/DDBJ databases">
        <title>Complete genome sequencing of three human clinical isolates of Staphylococcus caprae reveals virulence factors similar to those of S. epidermidis and S. capitis.</title>
        <authorList>
            <person name="Watanabe S."/>
            <person name="Cui L."/>
        </authorList>
    </citation>
    <scope>NUCLEOTIDE SEQUENCE [LARGE SCALE GENOMIC DNA]</scope>
    <source>
        <strain evidence="12 13">JMUB590</strain>
    </source>
</reference>
<accession>A0ABN5W196</accession>
<gene>
    <name evidence="12" type="ORF">JMUB590_0085</name>
</gene>
<feature type="domain" description="ABC transporter" evidence="11">
    <location>
        <begin position="247"/>
        <end position="475"/>
    </location>
</feature>
<evidence type="ECO:0000256" key="1">
    <source>
        <dbReference type="ARBA" id="ARBA00004202"/>
    </source>
</evidence>
<dbReference type="PANTHER" id="PTHR43553:SF23">
    <property type="entry name" value="ABC TRANSPORTER ATP-BINDING COMPONENT"/>
    <property type="match status" value="1"/>
</dbReference>
<protein>
    <submittedName>
        <fullName evidence="12">ABC transporter, ATP-binding protein</fullName>
    </submittedName>
</protein>
<feature type="domain" description="ABC transporter" evidence="11">
    <location>
        <begin position="2"/>
        <end position="241"/>
    </location>
</feature>
<keyword evidence="4" id="KW-1003">Cell membrane</keyword>
<evidence type="ECO:0000313" key="12">
    <source>
        <dbReference type="EMBL" id="BBD91195.1"/>
    </source>
</evidence>
<sequence length="476" mass="54139">MLEINNLSYRYPNSCTFALSNINLHINKGEVIVLCGKSGSGKSTLLQTINGIIPLFKEGELTGDIYISNQNTKNLNFYDFTKLTGTVFQNPKTQFFNVDSDSELVFTLANLGYSKQYIFSQRDKILNQFKAKHLLNQNLFHLSGGQKQLVSALSVAIHQPPIILLDEPSSNLDVQTIDKLKQMINYWKTIGTTVIVAEHRLYYLMQNADRFVYMDNGRVLQEYTQQSFISLDTKSYQTLNLRQRSTPQLRPIKKRSNNSNGFITGNYTFNTKDFSLNVPKLHLISPAIYGVIGPNGAGKSTWIKHLIGLVNLKKAQFTIDGQQYKRRKCIKMSTLVMQDVNHQLFTESVSQEMSLSMKRFNLEKLNQYLDIVNLNNYKNRHPMSLSGGEKQRLAIATSLASNKQVFIFDEPTSGLDLENMLRVAQMLIDLREQGKQVFLITHDIELLNACADEIISLENGSLKGIYTLDNNFTNLK</sequence>
<keyword evidence="13" id="KW-1185">Reference proteome</keyword>
<keyword evidence="6" id="KW-0547">Nucleotide-binding</keyword>
<dbReference type="PROSITE" id="PS50893">
    <property type="entry name" value="ABC_TRANSPORTER_2"/>
    <property type="match status" value="2"/>
</dbReference>
<dbReference type="InterPro" id="IPR017871">
    <property type="entry name" value="ABC_transporter-like_CS"/>
</dbReference>
<evidence type="ECO:0000256" key="5">
    <source>
        <dbReference type="ARBA" id="ARBA00022737"/>
    </source>
</evidence>
<dbReference type="Gene3D" id="3.40.50.300">
    <property type="entry name" value="P-loop containing nucleotide triphosphate hydrolases"/>
    <property type="match status" value="2"/>
</dbReference>
<keyword evidence="9" id="KW-0472">Membrane</keyword>
<dbReference type="InterPro" id="IPR003439">
    <property type="entry name" value="ABC_transporter-like_ATP-bd"/>
</dbReference>
<evidence type="ECO:0000256" key="3">
    <source>
        <dbReference type="ARBA" id="ARBA00022448"/>
    </source>
</evidence>
<comment type="subcellular location">
    <subcellularLocation>
        <location evidence="1">Cell membrane</location>
        <topology evidence="1">Peripheral membrane protein</topology>
    </subcellularLocation>
</comment>
<dbReference type="InterPro" id="IPR027417">
    <property type="entry name" value="P-loop_NTPase"/>
</dbReference>
<evidence type="ECO:0000259" key="11">
    <source>
        <dbReference type="PROSITE" id="PS50893"/>
    </source>
</evidence>
<evidence type="ECO:0000256" key="7">
    <source>
        <dbReference type="ARBA" id="ARBA00022840"/>
    </source>
</evidence>
<evidence type="ECO:0000256" key="8">
    <source>
        <dbReference type="ARBA" id="ARBA00022967"/>
    </source>
</evidence>
<dbReference type="InterPro" id="IPR015856">
    <property type="entry name" value="ABC_transpr_CbiO/EcfA_su"/>
</dbReference>
<dbReference type="Proteomes" id="UP000274772">
    <property type="component" value="Chromosome"/>
</dbReference>
<proteinExistence type="inferred from homology"/>
<organism evidence="12 13">
    <name type="scientific">Staphylococcus caprae</name>
    <dbReference type="NCBI Taxonomy" id="29380"/>
    <lineage>
        <taxon>Bacteria</taxon>
        <taxon>Bacillati</taxon>
        <taxon>Bacillota</taxon>
        <taxon>Bacilli</taxon>
        <taxon>Bacillales</taxon>
        <taxon>Staphylococcaceae</taxon>
        <taxon>Staphylococcus</taxon>
    </lineage>
</organism>
<dbReference type="InterPro" id="IPR050095">
    <property type="entry name" value="ECF_ABC_transporter_ATP-bd"/>
</dbReference>
<evidence type="ECO:0000256" key="6">
    <source>
        <dbReference type="ARBA" id="ARBA00022741"/>
    </source>
</evidence>
<dbReference type="CDD" id="cd03225">
    <property type="entry name" value="ABC_cobalt_CbiO_domain1"/>
    <property type="match status" value="1"/>
</dbReference>
<evidence type="ECO:0000256" key="10">
    <source>
        <dbReference type="ARBA" id="ARBA00025157"/>
    </source>
</evidence>
<dbReference type="SMART" id="SM00382">
    <property type="entry name" value="AAA"/>
    <property type="match status" value="2"/>
</dbReference>
<comment type="similarity">
    <text evidence="2">Belongs to the ABC transporter superfamily.</text>
</comment>
<evidence type="ECO:0000256" key="2">
    <source>
        <dbReference type="ARBA" id="ARBA00005417"/>
    </source>
</evidence>
<dbReference type="RefSeq" id="WP_095323459.1">
    <property type="nucleotide sequence ID" value="NZ_AP018585.1"/>
</dbReference>
<dbReference type="GO" id="GO:0005524">
    <property type="term" value="F:ATP binding"/>
    <property type="evidence" value="ECO:0007669"/>
    <property type="project" value="UniProtKB-KW"/>
</dbReference>
<name>A0ABN5W196_9STAP</name>
<evidence type="ECO:0000256" key="9">
    <source>
        <dbReference type="ARBA" id="ARBA00023136"/>
    </source>
</evidence>
<evidence type="ECO:0000313" key="13">
    <source>
        <dbReference type="Proteomes" id="UP000274772"/>
    </source>
</evidence>
<keyword evidence="7 12" id="KW-0067">ATP-binding</keyword>
<dbReference type="PANTHER" id="PTHR43553">
    <property type="entry name" value="HEAVY METAL TRANSPORTER"/>
    <property type="match status" value="1"/>
</dbReference>
<keyword evidence="5" id="KW-0677">Repeat</keyword>
<dbReference type="PROSITE" id="PS00211">
    <property type="entry name" value="ABC_TRANSPORTER_1"/>
    <property type="match status" value="1"/>
</dbReference>
<dbReference type="GeneID" id="58049871"/>
<dbReference type="EMBL" id="AP018586">
    <property type="protein sequence ID" value="BBD91195.1"/>
    <property type="molecule type" value="Genomic_DNA"/>
</dbReference>
<evidence type="ECO:0000256" key="4">
    <source>
        <dbReference type="ARBA" id="ARBA00022475"/>
    </source>
</evidence>
<dbReference type="SUPFAM" id="SSF52540">
    <property type="entry name" value="P-loop containing nucleoside triphosphate hydrolases"/>
    <property type="match status" value="2"/>
</dbReference>
<dbReference type="Pfam" id="PF00005">
    <property type="entry name" value="ABC_tran"/>
    <property type="match status" value="2"/>
</dbReference>
<keyword evidence="8" id="KW-1278">Translocase</keyword>
<dbReference type="InterPro" id="IPR003593">
    <property type="entry name" value="AAA+_ATPase"/>
</dbReference>
<keyword evidence="3" id="KW-0813">Transport</keyword>
<comment type="function">
    <text evidence="10">Probably part of an ABC transporter complex. Responsible for energy coupling to the transport system.</text>
</comment>